<dbReference type="PROSITE" id="PS50977">
    <property type="entry name" value="HTH_TETR_2"/>
    <property type="match status" value="1"/>
</dbReference>
<organism evidence="6 7">
    <name type="scientific">Mangrovibacter plantisponsor</name>
    <dbReference type="NCBI Taxonomy" id="451513"/>
    <lineage>
        <taxon>Bacteria</taxon>
        <taxon>Pseudomonadati</taxon>
        <taxon>Pseudomonadota</taxon>
        <taxon>Gammaproteobacteria</taxon>
        <taxon>Enterobacterales</taxon>
        <taxon>Enterobacteriaceae</taxon>
        <taxon>Mangrovibacter</taxon>
    </lineage>
</organism>
<dbReference type="GO" id="GO:0003677">
    <property type="term" value="F:DNA binding"/>
    <property type="evidence" value="ECO:0007669"/>
    <property type="project" value="UniProtKB-UniRule"/>
</dbReference>
<feature type="DNA-binding region" description="H-T-H motif" evidence="4">
    <location>
        <begin position="33"/>
        <end position="52"/>
    </location>
</feature>
<evidence type="ECO:0000256" key="3">
    <source>
        <dbReference type="ARBA" id="ARBA00023163"/>
    </source>
</evidence>
<dbReference type="PANTHER" id="PTHR47506:SF7">
    <property type="entry name" value="TRANSCRIPTIONAL REGULATORY PROTEIN"/>
    <property type="match status" value="1"/>
</dbReference>
<evidence type="ECO:0000256" key="1">
    <source>
        <dbReference type="ARBA" id="ARBA00023015"/>
    </source>
</evidence>
<accession>A0A317Q5K5</accession>
<dbReference type="AlphaFoldDB" id="A0A317Q5K5"/>
<dbReference type="SUPFAM" id="SSF46689">
    <property type="entry name" value="Homeodomain-like"/>
    <property type="match status" value="1"/>
</dbReference>
<dbReference type="EMBL" id="QGTS01000003">
    <property type="protein sequence ID" value="PWW10913.1"/>
    <property type="molecule type" value="Genomic_DNA"/>
</dbReference>
<evidence type="ECO:0000313" key="6">
    <source>
        <dbReference type="EMBL" id="PWW10913.1"/>
    </source>
</evidence>
<comment type="caution">
    <text evidence="6">The sequence shown here is derived from an EMBL/GenBank/DDBJ whole genome shotgun (WGS) entry which is preliminary data.</text>
</comment>
<dbReference type="Gene3D" id="1.10.10.60">
    <property type="entry name" value="Homeodomain-like"/>
    <property type="match status" value="1"/>
</dbReference>
<evidence type="ECO:0000259" key="5">
    <source>
        <dbReference type="PROSITE" id="PS50977"/>
    </source>
</evidence>
<gene>
    <name evidence="6" type="ORF">DES37_103290</name>
</gene>
<evidence type="ECO:0000256" key="2">
    <source>
        <dbReference type="ARBA" id="ARBA00023125"/>
    </source>
</evidence>
<proteinExistence type="predicted"/>
<dbReference type="InterPro" id="IPR036271">
    <property type="entry name" value="Tet_transcr_reg_TetR-rel_C_sf"/>
</dbReference>
<reference evidence="6 7" key="1">
    <citation type="submission" date="2018-05" db="EMBL/GenBank/DDBJ databases">
        <title>Genomic Encyclopedia of Type Strains, Phase IV (KMG-IV): sequencing the most valuable type-strain genomes for metagenomic binning, comparative biology and taxonomic classification.</title>
        <authorList>
            <person name="Goeker M."/>
        </authorList>
    </citation>
    <scope>NUCLEOTIDE SEQUENCE [LARGE SCALE GENOMIC DNA]</scope>
    <source>
        <strain evidence="6 7">DSM 19579</strain>
    </source>
</reference>
<name>A0A317Q5K5_9ENTR</name>
<evidence type="ECO:0000256" key="4">
    <source>
        <dbReference type="PROSITE-ProRule" id="PRU00335"/>
    </source>
</evidence>
<dbReference type="PROSITE" id="PS01081">
    <property type="entry name" value="HTH_TETR_1"/>
    <property type="match status" value="1"/>
</dbReference>
<dbReference type="SUPFAM" id="SSF48498">
    <property type="entry name" value="Tetracyclin repressor-like, C-terminal domain"/>
    <property type="match status" value="1"/>
</dbReference>
<sequence length="192" mass="21110">MGRVSKEQMELNRENIIKTSAELFRKHGLDGVSVNDIMAAVGLTHGGFYGHFSSKDELEAVACQRAFEESGATFSASGITTFDEFVDYYLSSEHRDCAGSGCAVTALASDVLRKSPEKPVREIYREGVKKMASRLATIQGAEPNARPSDKQLAQLAMLTGALILSRATESDELSERFLLATKKYLHELEQQE</sequence>
<protein>
    <submittedName>
        <fullName evidence="6">TetR family transcriptional regulator</fullName>
    </submittedName>
</protein>
<dbReference type="PRINTS" id="PR00455">
    <property type="entry name" value="HTHTETR"/>
</dbReference>
<keyword evidence="2 4" id="KW-0238">DNA-binding</keyword>
<feature type="domain" description="HTH tetR-type" evidence="5">
    <location>
        <begin position="10"/>
        <end position="70"/>
    </location>
</feature>
<evidence type="ECO:0000313" key="7">
    <source>
        <dbReference type="Proteomes" id="UP000246744"/>
    </source>
</evidence>
<dbReference type="Gene3D" id="1.10.357.10">
    <property type="entry name" value="Tetracycline Repressor, domain 2"/>
    <property type="match status" value="1"/>
</dbReference>
<dbReference type="Pfam" id="PF00440">
    <property type="entry name" value="TetR_N"/>
    <property type="match status" value="1"/>
</dbReference>
<keyword evidence="1" id="KW-0805">Transcription regulation</keyword>
<dbReference type="PANTHER" id="PTHR47506">
    <property type="entry name" value="TRANSCRIPTIONAL REGULATORY PROTEIN"/>
    <property type="match status" value="1"/>
</dbReference>
<dbReference type="InterPro" id="IPR023772">
    <property type="entry name" value="DNA-bd_HTH_TetR-type_CS"/>
</dbReference>
<dbReference type="InterPro" id="IPR009057">
    <property type="entry name" value="Homeodomain-like_sf"/>
</dbReference>
<keyword evidence="3" id="KW-0804">Transcription</keyword>
<keyword evidence="7" id="KW-1185">Reference proteome</keyword>
<dbReference type="Proteomes" id="UP000246744">
    <property type="component" value="Unassembled WGS sequence"/>
</dbReference>
<dbReference type="InterPro" id="IPR001647">
    <property type="entry name" value="HTH_TetR"/>
</dbReference>
<dbReference type="OrthoDB" id="9798857at2"/>
<dbReference type="RefSeq" id="WP_110025239.1">
    <property type="nucleotide sequence ID" value="NZ_QGTS01000003.1"/>
</dbReference>